<dbReference type="Proteomes" id="UP000652761">
    <property type="component" value="Unassembled WGS sequence"/>
</dbReference>
<keyword evidence="3" id="KW-1185">Reference proteome</keyword>
<protein>
    <submittedName>
        <fullName evidence="2">Uncharacterized protein</fullName>
    </submittedName>
</protein>
<feature type="region of interest" description="Disordered" evidence="1">
    <location>
        <begin position="1"/>
        <end position="139"/>
    </location>
</feature>
<feature type="compositionally biased region" description="Acidic residues" evidence="1">
    <location>
        <begin position="433"/>
        <end position="443"/>
    </location>
</feature>
<dbReference type="GO" id="GO:0032196">
    <property type="term" value="P:transposition"/>
    <property type="evidence" value="ECO:0007669"/>
    <property type="project" value="InterPro"/>
</dbReference>
<feature type="compositionally biased region" description="Basic and acidic residues" evidence="1">
    <location>
        <begin position="125"/>
        <end position="137"/>
    </location>
</feature>
<dbReference type="InterPro" id="IPR004252">
    <property type="entry name" value="Probable_transposase_24"/>
</dbReference>
<reference evidence="2" key="1">
    <citation type="submission" date="2017-07" db="EMBL/GenBank/DDBJ databases">
        <title>Taro Niue Genome Assembly and Annotation.</title>
        <authorList>
            <person name="Atibalentja N."/>
            <person name="Keating K."/>
            <person name="Fields C.J."/>
        </authorList>
    </citation>
    <scope>NUCLEOTIDE SEQUENCE</scope>
    <source>
        <strain evidence="2">Niue_2</strain>
        <tissue evidence="2">Leaf</tissue>
    </source>
</reference>
<evidence type="ECO:0000256" key="1">
    <source>
        <dbReference type="SAM" id="MobiDB-lite"/>
    </source>
</evidence>
<feature type="compositionally biased region" description="Polar residues" evidence="1">
    <location>
        <begin position="106"/>
        <end position="117"/>
    </location>
</feature>
<feature type="compositionally biased region" description="Basic and acidic residues" evidence="1">
    <location>
        <begin position="15"/>
        <end position="24"/>
    </location>
</feature>
<feature type="compositionally biased region" description="Pro residues" evidence="1">
    <location>
        <begin position="33"/>
        <end position="45"/>
    </location>
</feature>
<comment type="caution">
    <text evidence="2">The sequence shown here is derived from an EMBL/GenBank/DDBJ whole genome shotgun (WGS) entry which is preliminary data.</text>
</comment>
<proteinExistence type="predicted"/>
<feature type="compositionally biased region" description="Pro residues" evidence="1">
    <location>
        <begin position="52"/>
        <end position="64"/>
    </location>
</feature>
<organism evidence="2 3">
    <name type="scientific">Colocasia esculenta</name>
    <name type="common">Wild taro</name>
    <name type="synonym">Arum esculentum</name>
    <dbReference type="NCBI Taxonomy" id="4460"/>
    <lineage>
        <taxon>Eukaryota</taxon>
        <taxon>Viridiplantae</taxon>
        <taxon>Streptophyta</taxon>
        <taxon>Embryophyta</taxon>
        <taxon>Tracheophyta</taxon>
        <taxon>Spermatophyta</taxon>
        <taxon>Magnoliopsida</taxon>
        <taxon>Liliopsida</taxon>
        <taxon>Araceae</taxon>
        <taxon>Aroideae</taxon>
        <taxon>Colocasieae</taxon>
        <taxon>Colocasia</taxon>
    </lineage>
</organism>
<evidence type="ECO:0000313" key="3">
    <source>
        <dbReference type="Proteomes" id="UP000652761"/>
    </source>
</evidence>
<accession>A0A843VDH7</accession>
<feature type="region of interest" description="Disordered" evidence="1">
    <location>
        <begin position="354"/>
        <end position="373"/>
    </location>
</feature>
<dbReference type="AlphaFoldDB" id="A0A843VDH7"/>
<name>A0A843VDH7_COLES</name>
<gene>
    <name evidence="2" type="ORF">Taro_027257</name>
</gene>
<dbReference type="InterPro" id="IPR039266">
    <property type="entry name" value="EN-1/SPM"/>
</dbReference>
<dbReference type="Pfam" id="PF03004">
    <property type="entry name" value="Transposase_24"/>
    <property type="match status" value="1"/>
</dbReference>
<sequence>MVRGRRWTSSGGRGEGSERGEGSRRRFTSFSTPLPPTSTPLPPAAGPTTSVPVPPTFAPLPPAVGPTASAPLPPTAGRLTTSAPLLPVAGPTTSALLPPAAGRVTASASPSHMASRSTPPPSEPVHADDETSHHEGEGSYNEMMRAVWINEGYKNHRFTEHSHELRARSAWTSTARANFKHLMYNVRKTAERACASTDKNEWKEHGPVWMRKKYWTKLCDIWGAEKWNENSNKAKQNRVAHPEANLHTSGSISFATHKARLEVQLKRPPQFQELFDETHKKKGTNDYISEKAREVAESYSRGMDERYGDDNQRPELDPDIWVAASGAPKKGHVYGFGHSLGTTRVISSLSSSVSHATSPFTTPAAPGVSSSAGPTMTPDMFRAIVNETVSQNISTIVSQTVSQMLVELGIPGNRAPPAQQPPDHPSRDVGRDDDQDDTYAEDL</sequence>
<dbReference type="PANTHER" id="PTHR33157">
    <property type="entry name" value="AUTONOMOUS TRANSPOSABLE ELEMENT EN-1 MOSAIC PROTEIN-RELATED"/>
    <property type="match status" value="1"/>
</dbReference>
<dbReference type="EMBL" id="NMUH01001694">
    <property type="protein sequence ID" value="MQL94601.1"/>
    <property type="molecule type" value="Genomic_DNA"/>
</dbReference>
<dbReference type="OrthoDB" id="651362at2759"/>
<dbReference type="PANTHER" id="PTHR33157:SF8">
    <property type="entry name" value="OS11G0485000 PROTEIN"/>
    <property type="match status" value="1"/>
</dbReference>
<evidence type="ECO:0000313" key="2">
    <source>
        <dbReference type="EMBL" id="MQL94601.1"/>
    </source>
</evidence>
<feature type="region of interest" description="Disordered" evidence="1">
    <location>
        <begin position="410"/>
        <end position="443"/>
    </location>
</feature>